<dbReference type="OrthoDB" id="9802489at2"/>
<organism evidence="2 3">
    <name type="scientific">Mycolicibacterium agri</name>
    <name type="common">Mycobacterium agri</name>
    <dbReference type="NCBI Taxonomy" id="36811"/>
    <lineage>
        <taxon>Bacteria</taxon>
        <taxon>Bacillati</taxon>
        <taxon>Actinomycetota</taxon>
        <taxon>Actinomycetes</taxon>
        <taxon>Mycobacteriales</taxon>
        <taxon>Mycobacteriaceae</taxon>
        <taxon>Mycolicibacterium</taxon>
    </lineage>
</organism>
<dbReference type="Gene3D" id="3.40.50.1820">
    <property type="entry name" value="alpha/beta hydrolase"/>
    <property type="match status" value="1"/>
</dbReference>
<feature type="domain" description="AB hydrolase-1" evidence="1">
    <location>
        <begin position="31"/>
        <end position="259"/>
    </location>
</feature>
<accession>A0A2A7NFR2</accession>
<proteinExistence type="predicted"/>
<dbReference type="InterPro" id="IPR029058">
    <property type="entry name" value="AB_hydrolase_fold"/>
</dbReference>
<name>A0A2A7NFR2_MYCAG</name>
<dbReference type="Proteomes" id="UP000220914">
    <property type="component" value="Unassembled WGS sequence"/>
</dbReference>
<dbReference type="Pfam" id="PF12697">
    <property type="entry name" value="Abhydrolase_6"/>
    <property type="match status" value="1"/>
</dbReference>
<dbReference type="SUPFAM" id="SSF53474">
    <property type="entry name" value="alpha/beta-Hydrolases"/>
    <property type="match status" value="1"/>
</dbReference>
<comment type="caution">
    <text evidence="2">The sequence shown here is derived from an EMBL/GenBank/DDBJ whole genome shotgun (WGS) entry which is preliminary data.</text>
</comment>
<evidence type="ECO:0000313" key="3">
    <source>
        <dbReference type="Proteomes" id="UP000220914"/>
    </source>
</evidence>
<dbReference type="GO" id="GO:0003824">
    <property type="term" value="F:catalytic activity"/>
    <property type="evidence" value="ECO:0007669"/>
    <property type="project" value="UniProtKB-ARBA"/>
</dbReference>
<gene>
    <name evidence="2" type="ORF">CQY20_01515</name>
</gene>
<evidence type="ECO:0000259" key="1">
    <source>
        <dbReference type="Pfam" id="PF12697"/>
    </source>
</evidence>
<dbReference type="AlphaFoldDB" id="A0A2A7NFR2"/>
<dbReference type="InterPro" id="IPR000073">
    <property type="entry name" value="AB_hydrolase_1"/>
</dbReference>
<keyword evidence="3" id="KW-1185">Reference proteome</keyword>
<dbReference type="PRINTS" id="PR00111">
    <property type="entry name" value="ABHYDROLASE"/>
</dbReference>
<dbReference type="InterPro" id="IPR050228">
    <property type="entry name" value="Carboxylesterase_BioH"/>
</dbReference>
<sequence>MKGEAMGSAHLERRTVPLAFDRAGVADGETVVLLHSVGLDRTFWAAASAVLERRFAILRVDLRGHGESPSPPGPWRLEDLADDVAGLLQRNGIDRAHVVGQSFGGLVAQHIAIRYPQLVTGLVLSGTSCTTSSSEREVFLDRARVAEAEGMEPVAKAAIARWFTDAGMALPVVDRAYRRLLENDSASWANTFRAIAEHNVRDDLRGVRTRTLVVTGDADVATPPRFAEEMAAVLPDCELKILGGVPHMGYLEQPELLADTISEFLAGENVTPRHPAASG</sequence>
<reference evidence="2 3" key="1">
    <citation type="submission" date="2017-10" db="EMBL/GenBank/DDBJ databases">
        <title>The new phylogeny of genus Mycobacterium.</title>
        <authorList>
            <person name="Tortoli E."/>
            <person name="Trovato A."/>
            <person name="Cirillo D.M."/>
        </authorList>
    </citation>
    <scope>NUCLEOTIDE SEQUENCE [LARGE SCALE GENOMIC DNA]</scope>
    <source>
        <strain evidence="2 3">CCUG37673</strain>
    </source>
</reference>
<dbReference type="PANTHER" id="PTHR43194">
    <property type="entry name" value="HYDROLASE ALPHA/BETA FOLD FAMILY"/>
    <property type="match status" value="1"/>
</dbReference>
<dbReference type="PANTHER" id="PTHR43194:SF2">
    <property type="entry name" value="PEROXISOMAL MEMBRANE PROTEIN LPX1"/>
    <property type="match status" value="1"/>
</dbReference>
<dbReference type="EMBL" id="PDCP01000002">
    <property type="protein sequence ID" value="PEG42700.1"/>
    <property type="molecule type" value="Genomic_DNA"/>
</dbReference>
<evidence type="ECO:0000313" key="2">
    <source>
        <dbReference type="EMBL" id="PEG42700.1"/>
    </source>
</evidence>
<protein>
    <submittedName>
        <fullName evidence="2">3-oxoadipate enol-lactonase</fullName>
    </submittedName>
</protein>